<feature type="compositionally biased region" description="Low complexity" evidence="2">
    <location>
        <begin position="1606"/>
        <end position="1623"/>
    </location>
</feature>
<organism evidence="3">
    <name type="scientific">Cyprideis torosa</name>
    <dbReference type="NCBI Taxonomy" id="163714"/>
    <lineage>
        <taxon>Eukaryota</taxon>
        <taxon>Metazoa</taxon>
        <taxon>Ecdysozoa</taxon>
        <taxon>Arthropoda</taxon>
        <taxon>Crustacea</taxon>
        <taxon>Oligostraca</taxon>
        <taxon>Ostracoda</taxon>
        <taxon>Podocopa</taxon>
        <taxon>Podocopida</taxon>
        <taxon>Cytherocopina</taxon>
        <taxon>Cytheroidea</taxon>
        <taxon>Cytherideidae</taxon>
        <taxon>Cyprideis</taxon>
    </lineage>
</organism>
<gene>
    <name evidence="3" type="ORF">CTOB1V02_LOCUS8059</name>
</gene>
<feature type="compositionally biased region" description="Basic and acidic residues" evidence="2">
    <location>
        <begin position="1569"/>
        <end position="1581"/>
    </location>
</feature>
<evidence type="ECO:0000256" key="2">
    <source>
        <dbReference type="SAM" id="MobiDB-lite"/>
    </source>
</evidence>
<evidence type="ECO:0000256" key="1">
    <source>
        <dbReference type="SAM" id="Coils"/>
    </source>
</evidence>
<feature type="region of interest" description="Disordered" evidence="2">
    <location>
        <begin position="1503"/>
        <end position="1626"/>
    </location>
</feature>
<feature type="coiled-coil region" evidence="1">
    <location>
        <begin position="992"/>
        <end position="1026"/>
    </location>
</feature>
<feature type="region of interest" description="Disordered" evidence="2">
    <location>
        <begin position="1666"/>
        <end position="1702"/>
    </location>
</feature>
<feature type="coiled-coil region" evidence="1">
    <location>
        <begin position="192"/>
        <end position="291"/>
    </location>
</feature>
<feature type="compositionally biased region" description="Polar residues" evidence="2">
    <location>
        <begin position="1593"/>
        <end position="1605"/>
    </location>
</feature>
<proteinExistence type="predicted"/>
<feature type="compositionally biased region" description="Basic residues" evidence="2">
    <location>
        <begin position="1692"/>
        <end position="1702"/>
    </location>
</feature>
<feature type="region of interest" description="Disordered" evidence="2">
    <location>
        <begin position="616"/>
        <end position="638"/>
    </location>
</feature>
<feature type="coiled-coil region" evidence="1">
    <location>
        <begin position="865"/>
        <end position="967"/>
    </location>
</feature>
<sequence>MEVTHGRRTLLEWINSMGLAPRKLTNLEELSSNAEIFKEVYKQCGEVHFGEKSVKQSFEIIVSGVTTQFQCLDFALRDVLESPDELAQILLALLVLGIVENKRAWLPKEETLSAKTQKDIVEILKFLLARKSQLSKSDLRRVLDWDGATPLLRIGREEVFSSSSDTPKSSTSAGTPLLQFFRSPSVLTRQHDRQSQKTIDRLKKELEEERTDRDELASQLADAETRLSEKDKELRLLKGELKSAYALLPVNVPGSPNHASRERTQELSERVRELKKEVASAEKRALEQEKECITWKKKAQSLERTCVSLRGEVYLMDQLRSQKEELREGMLQLSEELSLAKIERQRALEELEAMRSALTEQQEESGIGVSLEPNLQEECVDILLQEERIQTAQLSEKLEEVKASLQRSEQDLKQFTEEKNKEIGSLQIKSAKLSNEKSALLLKNQELSERLETAIGENRDISSRLAASERDLCVWRMENNHLREEKERLSEKASRHLQEYEVSQKNLDDLRSKLKEVSATLEAREMHRNLLQNELENERSDHRLEMTRTLASLKALEQLKSDLDSKLHDMHSSLLEKESRLASAIATSKDLEKEKCLAEEQLDAVQLTLRKLHSELDEKTSELESISRSLKESETEKHKSECEFLKLHSLLEETQKEKQDTATELEEVRSLLQETQKEKQDTATELEEVRSLLQETQKEKQDTATELEEVRSLLQETQKEKQDTATELERVWSLLEETKKEKQETMTDMEGVRSLLQETQKEKQDTATELEEVRSLLQEIQKEKQDTATELKEVRSLLQEIQKEKQDTATELERVWSLLEETQKKKQEVVSELEGVRSLLAAKEEEELSKIRTVAHKDSLIRLQKRKHMEELVEKEEIIQNLRNEVNRLEREMEEVRNSDVEQRANLEAEVRLVNAWHENERKRFVELNSAVRQRLEEEKENLQSLKENLETECQEYQEKVIGLESSRDELLGFLEQSTCELSRLEGRDEDMQVAEAVMASLKDEVEQLRGNFEMLQDILRQKNEELAKTRSTGERNSVTLSSLASSLERLSQALGDASLEAEGMGDEGASNQPSDTVSVAMAKIEELAQAHRKFKADARGSSEPMDPVVAGVVDKVGDVISRSRCLVLQLRIGKEKFTSTRLRLDREGKKFIAADEEIRGLKKKSQELSHELSMMTQKYEAAKRRIQNQIGAEGTKIQSLLQEVSDLRSAVDLERRKRQRAESRTAEVEKTSALLTERITELEGSVKKESARRRSLEVQLKVAETKLRQESSDKHKFLRRRQCPSASSVQSEPIYETIRDDPDSSLNDSRRLTRSHSRVDLVNPPPKKLSRTSSGSAHRPADLDPFKAPFDRRQTIGGPYQSFQEFAHSSASDLNVSRRSVLPPGAGSFFTCDEEASEVLSATYLEAEEDRVSELQRRNTLQPAHLKSSYPTEDLGRVREEELKGEGQGASAMMDRLSLFSPGDRRSSRRCTVDPSFLSQSQRQRGYVDCSRRFSTLAPVADESFSEDSPAANTRSRRGLLSRERDPLGRRKRASDESLADYSVGASSGTSTMLTKTRDQKVSSISNNERKMLTKTRDQKTTYQRPDVPTPTKHQINSSMNDTDSLLLPHSSRRSSTSAKSRFMPKTPASLKRLLRPGKRGSRFREFHEQENEVPGGVVAFEIPVTPKESRKARRPSVSSANSPLQPLDRRTRRISHQNLF</sequence>
<dbReference type="PANTHER" id="PTHR45615">
    <property type="entry name" value="MYOSIN HEAVY CHAIN, NON-MUSCLE"/>
    <property type="match status" value="1"/>
</dbReference>
<feature type="coiled-coil region" evidence="1">
    <location>
        <begin position="316"/>
        <end position="520"/>
    </location>
</feature>
<dbReference type="EMBL" id="OB662527">
    <property type="protein sequence ID" value="CAD7230197.1"/>
    <property type="molecule type" value="Genomic_DNA"/>
</dbReference>
<evidence type="ECO:0000313" key="3">
    <source>
        <dbReference type="EMBL" id="CAD7230197.1"/>
    </source>
</evidence>
<feature type="compositionally biased region" description="Polar residues" evidence="2">
    <location>
        <begin position="1546"/>
        <end position="1556"/>
    </location>
</feature>
<dbReference type="PANTHER" id="PTHR45615:SF80">
    <property type="entry name" value="GRIP DOMAIN-CONTAINING PROTEIN"/>
    <property type="match status" value="1"/>
</dbReference>
<reference evidence="3" key="1">
    <citation type="submission" date="2020-11" db="EMBL/GenBank/DDBJ databases">
        <authorList>
            <person name="Tran Van P."/>
        </authorList>
    </citation>
    <scope>NUCLEOTIDE SEQUENCE</scope>
</reference>
<accession>A0A7R8WGX5</accession>
<feature type="coiled-coil region" evidence="1">
    <location>
        <begin position="756"/>
        <end position="839"/>
    </location>
</feature>
<dbReference type="OrthoDB" id="2436455at2759"/>
<feature type="region of interest" description="Disordered" evidence="2">
    <location>
        <begin position="1268"/>
        <end position="1348"/>
    </location>
</feature>
<dbReference type="SUPFAM" id="SSF58104">
    <property type="entry name" value="Methyl-accepting chemotaxis protein (MCP) signaling domain"/>
    <property type="match status" value="1"/>
</dbReference>
<keyword evidence="1" id="KW-0175">Coiled coil</keyword>
<name>A0A7R8WGX5_9CRUS</name>
<feature type="compositionally biased region" description="Basic and acidic residues" evidence="2">
    <location>
        <begin position="629"/>
        <end position="638"/>
    </location>
</feature>
<protein>
    <submittedName>
        <fullName evidence="3">Uncharacterized protein</fullName>
    </submittedName>
</protein>